<evidence type="ECO:0000256" key="2">
    <source>
        <dbReference type="ARBA" id="ARBA00022614"/>
    </source>
</evidence>
<sequence>MWVTKVLPLALLFLQFLLLPELLPIASAQIDTTEYAALRVIRNALDDLPGSTFFATWDFTLDPCSSFRGVVCSSGDHAGDSTQHVVMLSMGSGFAGSPGLSGHLSPALGSLPYLRILTLVPGSVRGSIPPQIGALSRLEFLGISKNGLSGSIPESFKSLASLQGLDLSNNKLTGSIPASIFALPSLATLILSSNDLSGSLPGAIAAPLQRLSADRNRISGTLPSALPAATLAHLDLSWNALEGSIASTALLGQIAFLDLSSNRLSGGIPSSLLTLPDLAELLLQRNLLGGSVDPQGPVRITRLDLSHNALTGSLSPFLATVKSLLLNNNKLSGGVPRELIQGLAAGDVENLYLQHNFLSAIQAMEVMPQLLPASSVFCIQYNCLEPPAQSSCPASTGKEPSRPGFQCDDLDGDWD</sequence>
<protein>
    <recommendedName>
        <fullName evidence="8">Leucine-rich repeat-containing N-terminal plant-type domain-containing protein</fullName>
    </recommendedName>
</protein>
<keyword evidence="5" id="KW-0472">Membrane</keyword>
<dbReference type="Proteomes" id="UP000001514">
    <property type="component" value="Unassembled WGS sequence"/>
</dbReference>
<evidence type="ECO:0000256" key="6">
    <source>
        <dbReference type="SAM" id="MobiDB-lite"/>
    </source>
</evidence>
<proteinExistence type="predicted"/>
<evidence type="ECO:0000313" key="10">
    <source>
        <dbReference type="Proteomes" id="UP000001514"/>
    </source>
</evidence>
<dbReference type="Gene3D" id="3.80.10.10">
    <property type="entry name" value="Ribonuclease Inhibitor"/>
    <property type="match status" value="2"/>
</dbReference>
<dbReference type="PANTHER" id="PTHR48009:SF4">
    <property type="entry name" value="LEUCINE-RICH REPEAT (LRR) FAMILY PROTEIN"/>
    <property type="match status" value="1"/>
</dbReference>
<dbReference type="Pfam" id="PF08263">
    <property type="entry name" value="LRRNT_2"/>
    <property type="match status" value="1"/>
</dbReference>
<dbReference type="InParanoid" id="D8SYK6"/>
<dbReference type="InterPro" id="IPR053213">
    <property type="entry name" value="RLP29"/>
</dbReference>
<feature type="region of interest" description="Disordered" evidence="6">
    <location>
        <begin position="390"/>
        <end position="415"/>
    </location>
</feature>
<evidence type="ECO:0000256" key="1">
    <source>
        <dbReference type="ARBA" id="ARBA00004370"/>
    </source>
</evidence>
<organism evidence="10">
    <name type="scientific">Selaginella moellendorffii</name>
    <name type="common">Spikemoss</name>
    <dbReference type="NCBI Taxonomy" id="88036"/>
    <lineage>
        <taxon>Eukaryota</taxon>
        <taxon>Viridiplantae</taxon>
        <taxon>Streptophyta</taxon>
        <taxon>Embryophyta</taxon>
        <taxon>Tracheophyta</taxon>
        <taxon>Lycopodiopsida</taxon>
        <taxon>Selaginellales</taxon>
        <taxon>Selaginellaceae</taxon>
        <taxon>Selaginella</taxon>
    </lineage>
</organism>
<keyword evidence="10" id="KW-1185">Reference proteome</keyword>
<dbReference type="Gramene" id="EFJ10474">
    <property type="protein sequence ID" value="EFJ10474"/>
    <property type="gene ID" value="SELMODRAFT_128057"/>
</dbReference>
<accession>D8SYK6</accession>
<dbReference type="InterPro" id="IPR013210">
    <property type="entry name" value="LRR_N_plant-typ"/>
</dbReference>
<dbReference type="AlphaFoldDB" id="D8SYK6"/>
<dbReference type="GO" id="GO:0016020">
    <property type="term" value="C:membrane"/>
    <property type="evidence" value="ECO:0007669"/>
    <property type="project" value="UniProtKB-SubCell"/>
</dbReference>
<dbReference type="STRING" id="88036.D8SYK6"/>
<evidence type="ECO:0000259" key="8">
    <source>
        <dbReference type="Pfam" id="PF08263"/>
    </source>
</evidence>
<comment type="subcellular location">
    <subcellularLocation>
        <location evidence="1">Membrane</location>
    </subcellularLocation>
</comment>
<dbReference type="EMBL" id="GL377653">
    <property type="protein sequence ID" value="EFJ10474.1"/>
    <property type="molecule type" value="Genomic_DNA"/>
</dbReference>
<dbReference type="SUPFAM" id="SSF52058">
    <property type="entry name" value="L domain-like"/>
    <property type="match status" value="2"/>
</dbReference>
<dbReference type="OMA" id="AQCHEWR"/>
<keyword evidence="3 7" id="KW-0732">Signal</keyword>
<evidence type="ECO:0000256" key="7">
    <source>
        <dbReference type="SAM" id="SignalP"/>
    </source>
</evidence>
<feature type="domain" description="Leucine-rich repeat-containing N-terminal plant-type" evidence="8">
    <location>
        <begin position="33"/>
        <end position="73"/>
    </location>
</feature>
<dbReference type="eggNOG" id="KOG0619">
    <property type="taxonomic scope" value="Eukaryota"/>
</dbReference>
<evidence type="ECO:0000256" key="4">
    <source>
        <dbReference type="ARBA" id="ARBA00022737"/>
    </source>
</evidence>
<dbReference type="PANTHER" id="PTHR48009">
    <property type="entry name" value="LEUCINE-RICH REPEAT (LRR) FAMILY PROTEIN"/>
    <property type="match status" value="1"/>
</dbReference>
<dbReference type="Pfam" id="PF00560">
    <property type="entry name" value="LRR_1"/>
    <property type="match status" value="2"/>
</dbReference>
<dbReference type="KEGG" id="smo:SELMODRAFT_128057"/>
<evidence type="ECO:0000313" key="9">
    <source>
        <dbReference type="EMBL" id="EFJ10474.1"/>
    </source>
</evidence>
<keyword evidence="2" id="KW-0433">Leucine-rich repeat</keyword>
<evidence type="ECO:0000256" key="5">
    <source>
        <dbReference type="ARBA" id="ARBA00023136"/>
    </source>
</evidence>
<dbReference type="FunFam" id="3.80.10.10:FF:000400">
    <property type="entry name" value="Nuclear pore complex protein NUP107"/>
    <property type="match status" value="1"/>
</dbReference>
<keyword evidence="4" id="KW-0677">Repeat</keyword>
<gene>
    <name evidence="9" type="ORF">SELMODRAFT_128057</name>
</gene>
<dbReference type="HOGENOM" id="CLU_000288_18_22_1"/>
<feature type="signal peptide" evidence="7">
    <location>
        <begin position="1"/>
        <end position="28"/>
    </location>
</feature>
<dbReference type="PROSITE" id="PS51450">
    <property type="entry name" value="LRR"/>
    <property type="match status" value="1"/>
</dbReference>
<reference evidence="9 10" key="1">
    <citation type="journal article" date="2011" name="Science">
        <title>The Selaginella genome identifies genetic changes associated with the evolution of vascular plants.</title>
        <authorList>
            <person name="Banks J.A."/>
            <person name="Nishiyama T."/>
            <person name="Hasebe M."/>
            <person name="Bowman J.L."/>
            <person name="Gribskov M."/>
            <person name="dePamphilis C."/>
            <person name="Albert V.A."/>
            <person name="Aono N."/>
            <person name="Aoyama T."/>
            <person name="Ambrose B.A."/>
            <person name="Ashton N.W."/>
            <person name="Axtell M.J."/>
            <person name="Barker E."/>
            <person name="Barker M.S."/>
            <person name="Bennetzen J.L."/>
            <person name="Bonawitz N.D."/>
            <person name="Chapple C."/>
            <person name="Cheng C."/>
            <person name="Correa L.G."/>
            <person name="Dacre M."/>
            <person name="DeBarry J."/>
            <person name="Dreyer I."/>
            <person name="Elias M."/>
            <person name="Engstrom E.M."/>
            <person name="Estelle M."/>
            <person name="Feng L."/>
            <person name="Finet C."/>
            <person name="Floyd S.K."/>
            <person name="Frommer W.B."/>
            <person name="Fujita T."/>
            <person name="Gramzow L."/>
            <person name="Gutensohn M."/>
            <person name="Harholt J."/>
            <person name="Hattori M."/>
            <person name="Heyl A."/>
            <person name="Hirai T."/>
            <person name="Hiwatashi Y."/>
            <person name="Ishikawa M."/>
            <person name="Iwata M."/>
            <person name="Karol K.G."/>
            <person name="Koehler B."/>
            <person name="Kolukisaoglu U."/>
            <person name="Kubo M."/>
            <person name="Kurata T."/>
            <person name="Lalonde S."/>
            <person name="Li K."/>
            <person name="Li Y."/>
            <person name="Litt A."/>
            <person name="Lyons E."/>
            <person name="Manning G."/>
            <person name="Maruyama T."/>
            <person name="Michael T.P."/>
            <person name="Mikami K."/>
            <person name="Miyazaki S."/>
            <person name="Morinaga S."/>
            <person name="Murata T."/>
            <person name="Mueller-Roeber B."/>
            <person name="Nelson D.R."/>
            <person name="Obara M."/>
            <person name="Oguri Y."/>
            <person name="Olmstead R.G."/>
            <person name="Onodera N."/>
            <person name="Petersen B.L."/>
            <person name="Pils B."/>
            <person name="Prigge M."/>
            <person name="Rensing S.A."/>
            <person name="Riano-Pachon D.M."/>
            <person name="Roberts A.W."/>
            <person name="Sato Y."/>
            <person name="Scheller H.V."/>
            <person name="Schulz B."/>
            <person name="Schulz C."/>
            <person name="Shakirov E.V."/>
            <person name="Shibagaki N."/>
            <person name="Shinohara N."/>
            <person name="Shippen D.E."/>
            <person name="Soerensen I."/>
            <person name="Sotooka R."/>
            <person name="Sugimoto N."/>
            <person name="Sugita M."/>
            <person name="Sumikawa N."/>
            <person name="Tanurdzic M."/>
            <person name="Theissen G."/>
            <person name="Ulvskov P."/>
            <person name="Wakazuki S."/>
            <person name="Weng J.K."/>
            <person name="Willats W.W."/>
            <person name="Wipf D."/>
            <person name="Wolf P.G."/>
            <person name="Yang L."/>
            <person name="Zimmer A.D."/>
            <person name="Zhu Q."/>
            <person name="Mitros T."/>
            <person name="Hellsten U."/>
            <person name="Loque D."/>
            <person name="Otillar R."/>
            <person name="Salamov A."/>
            <person name="Schmutz J."/>
            <person name="Shapiro H."/>
            <person name="Lindquist E."/>
            <person name="Lucas S."/>
            <person name="Rokhsar D."/>
            <person name="Grigoriev I.V."/>
        </authorList>
    </citation>
    <scope>NUCLEOTIDE SEQUENCE [LARGE SCALE GENOMIC DNA]</scope>
</reference>
<dbReference type="InterPro" id="IPR001611">
    <property type="entry name" value="Leu-rich_rpt"/>
</dbReference>
<name>D8SYK6_SELML</name>
<feature type="chain" id="PRO_5003123144" description="Leucine-rich repeat-containing N-terminal plant-type domain-containing protein" evidence="7">
    <location>
        <begin position="29"/>
        <end position="415"/>
    </location>
</feature>
<dbReference type="Pfam" id="PF13855">
    <property type="entry name" value="LRR_8"/>
    <property type="match status" value="1"/>
</dbReference>
<dbReference type="InterPro" id="IPR032675">
    <property type="entry name" value="LRR_dom_sf"/>
</dbReference>
<dbReference type="PRINTS" id="PR00019">
    <property type="entry name" value="LEURICHRPT"/>
</dbReference>
<evidence type="ECO:0000256" key="3">
    <source>
        <dbReference type="ARBA" id="ARBA00022729"/>
    </source>
</evidence>